<gene>
    <name evidence="2" type="ORF">C1752_04421</name>
</gene>
<dbReference type="Pfam" id="PF13701">
    <property type="entry name" value="DDE_Tnp_1_4"/>
    <property type="match status" value="1"/>
</dbReference>
<reference evidence="2 3" key="1">
    <citation type="journal article" date="2018" name="Sci. Rep.">
        <title>A novel species of the marine cyanobacterium Acaryochloris with a unique pigment content and lifestyle.</title>
        <authorList>
            <person name="Partensky F."/>
            <person name="Six C."/>
            <person name="Ratin M."/>
            <person name="Garczarek L."/>
            <person name="Vaulot D."/>
            <person name="Probert I."/>
            <person name="Calteau A."/>
            <person name="Gourvil P."/>
            <person name="Marie D."/>
            <person name="Grebert T."/>
            <person name="Bouchier C."/>
            <person name="Le Panse S."/>
            <person name="Gachenot M."/>
            <person name="Rodriguez F."/>
            <person name="Garrido J.L."/>
        </authorList>
    </citation>
    <scope>NUCLEOTIDE SEQUENCE [LARGE SCALE GENOMIC DNA]</scope>
    <source>
        <strain evidence="2 3">RCC1774</strain>
    </source>
</reference>
<evidence type="ECO:0000313" key="2">
    <source>
        <dbReference type="EMBL" id="PZD71989.1"/>
    </source>
</evidence>
<sequence>MPLIPTECSSQLHLFGKLDNREIMADFNGGSLTSGGGLLLIKQVDEHFQLTQCFANCFSDLRNPKRIQHSLSDLIAQRIYGIAQGCEDLLDHDFLRHEPLFNIAVGRLDSAS</sequence>
<name>A0A2W1JDZ5_9CYAN</name>
<dbReference type="RefSeq" id="WP_110987644.1">
    <property type="nucleotide sequence ID" value="NZ_CAWNWM010000013.1"/>
</dbReference>
<accession>A0A2W1JDZ5</accession>
<comment type="caution">
    <text evidence="2">The sequence shown here is derived from an EMBL/GenBank/DDBJ whole genome shotgun (WGS) entry which is preliminary data.</text>
</comment>
<evidence type="ECO:0000259" key="1">
    <source>
        <dbReference type="Pfam" id="PF13701"/>
    </source>
</evidence>
<dbReference type="EMBL" id="PQWO01000013">
    <property type="protein sequence ID" value="PZD71989.1"/>
    <property type="molecule type" value="Genomic_DNA"/>
</dbReference>
<keyword evidence="3" id="KW-1185">Reference proteome</keyword>
<organism evidence="2 3">
    <name type="scientific">Acaryochloris thomasi RCC1774</name>
    <dbReference type="NCBI Taxonomy" id="1764569"/>
    <lineage>
        <taxon>Bacteria</taxon>
        <taxon>Bacillati</taxon>
        <taxon>Cyanobacteriota</taxon>
        <taxon>Cyanophyceae</taxon>
        <taxon>Acaryochloridales</taxon>
        <taxon>Acaryochloridaceae</taxon>
        <taxon>Acaryochloris</taxon>
        <taxon>Acaryochloris thomasi</taxon>
    </lineage>
</organism>
<protein>
    <recommendedName>
        <fullName evidence="1">Transposase DDE domain-containing protein</fullName>
    </recommendedName>
</protein>
<dbReference type="AlphaFoldDB" id="A0A2W1JDZ5"/>
<dbReference type="OrthoDB" id="476248at2"/>
<dbReference type="Proteomes" id="UP000248857">
    <property type="component" value="Unassembled WGS sequence"/>
</dbReference>
<feature type="domain" description="Transposase DDE" evidence="1">
    <location>
        <begin position="17"/>
        <end position="109"/>
    </location>
</feature>
<dbReference type="InterPro" id="IPR025668">
    <property type="entry name" value="Tnp_DDE_dom"/>
</dbReference>
<evidence type="ECO:0000313" key="3">
    <source>
        <dbReference type="Proteomes" id="UP000248857"/>
    </source>
</evidence>
<proteinExistence type="predicted"/>